<dbReference type="AlphaFoldDB" id="A0A1M5AU76"/>
<dbReference type="Gene3D" id="1.20.1290.10">
    <property type="entry name" value="AhpD-like"/>
    <property type="match status" value="1"/>
</dbReference>
<organism evidence="1 2">
    <name type="scientific">Microbulbifer donghaiensis</name>
    <dbReference type="NCBI Taxonomy" id="494016"/>
    <lineage>
        <taxon>Bacteria</taxon>
        <taxon>Pseudomonadati</taxon>
        <taxon>Pseudomonadota</taxon>
        <taxon>Gammaproteobacteria</taxon>
        <taxon>Cellvibrionales</taxon>
        <taxon>Microbulbiferaceae</taxon>
        <taxon>Microbulbifer</taxon>
    </lineage>
</organism>
<name>A0A1M5AU76_9GAMM</name>
<evidence type="ECO:0000313" key="2">
    <source>
        <dbReference type="Proteomes" id="UP000184170"/>
    </source>
</evidence>
<dbReference type="STRING" id="494016.SAMN04487965_1966"/>
<dbReference type="EMBL" id="FQVA01000001">
    <property type="protein sequence ID" value="SHF33502.1"/>
    <property type="molecule type" value="Genomic_DNA"/>
</dbReference>
<dbReference type="InterPro" id="IPR029032">
    <property type="entry name" value="AhpD-like"/>
</dbReference>
<evidence type="ECO:0000313" key="1">
    <source>
        <dbReference type="EMBL" id="SHF33502.1"/>
    </source>
</evidence>
<dbReference type="SUPFAM" id="SSF69118">
    <property type="entry name" value="AhpD-like"/>
    <property type="match status" value="1"/>
</dbReference>
<reference evidence="2" key="1">
    <citation type="submission" date="2016-11" db="EMBL/GenBank/DDBJ databases">
        <authorList>
            <person name="Varghese N."/>
            <person name="Submissions S."/>
        </authorList>
    </citation>
    <scope>NUCLEOTIDE SEQUENCE [LARGE SCALE GENOMIC DNA]</scope>
    <source>
        <strain evidence="2">CGMCC 1.7063</strain>
    </source>
</reference>
<proteinExistence type="predicted"/>
<dbReference type="Proteomes" id="UP000184170">
    <property type="component" value="Unassembled WGS sequence"/>
</dbReference>
<protein>
    <recommendedName>
        <fullName evidence="3">Alkylhydroperoxidase AhpD family core domain-containing protein</fullName>
    </recommendedName>
</protein>
<keyword evidence="2" id="KW-1185">Reference proteome</keyword>
<dbReference type="OrthoDB" id="287782at2"/>
<accession>A0A1M5AU76</accession>
<evidence type="ECO:0008006" key="3">
    <source>
        <dbReference type="Google" id="ProtNLM"/>
    </source>
</evidence>
<gene>
    <name evidence="1" type="ORF">SAMN04487965_1966</name>
</gene>
<dbReference type="RefSeq" id="WP_073274111.1">
    <property type="nucleotide sequence ID" value="NZ_FQVA01000001.1"/>
</dbReference>
<sequence>MNEEQHLQALEAFSRHYRYDTGYLKEFLNGSPEGFEKFADFQPLATHREFLPLDIFWVSKLAAMQVADCGECLQLNVRMALEAGIEKSIVQACLQGGSRLPENLKDIFDFATSVASYRNIDPLLEQRIDAQLDQRQRIELGVCVATASVYPTIKRAMGYTQSCSLVEIEFAA</sequence>